<dbReference type="Proteomes" id="UP000293142">
    <property type="component" value="Unassembled WGS sequence"/>
</dbReference>
<feature type="transmembrane region" description="Helical" evidence="1">
    <location>
        <begin position="6"/>
        <end position="27"/>
    </location>
</feature>
<dbReference type="EMBL" id="SIRE01000004">
    <property type="protein sequence ID" value="TBL80606.1"/>
    <property type="molecule type" value="Genomic_DNA"/>
</dbReference>
<evidence type="ECO:0000313" key="2">
    <source>
        <dbReference type="EMBL" id="TBL80606.1"/>
    </source>
</evidence>
<dbReference type="OrthoDB" id="2666706at2"/>
<gene>
    <name evidence="2" type="ORF">EYB31_05090</name>
</gene>
<protein>
    <submittedName>
        <fullName evidence="2">Uncharacterized protein</fullName>
    </submittedName>
</protein>
<keyword evidence="1" id="KW-1133">Transmembrane helix</keyword>
<sequence length="79" mass="8728">MKPALEKFLIIAATLAAIGLFIFVALWSSMKEKKTQMDDLFNNTNVPTSYAVPLFDEREGKLQARESQARAAERAGPVA</sequence>
<evidence type="ECO:0000256" key="1">
    <source>
        <dbReference type="SAM" id="Phobius"/>
    </source>
</evidence>
<organism evidence="2 3">
    <name type="scientific">Paenibacillus thalictri</name>
    <dbReference type="NCBI Taxonomy" id="2527873"/>
    <lineage>
        <taxon>Bacteria</taxon>
        <taxon>Bacillati</taxon>
        <taxon>Bacillota</taxon>
        <taxon>Bacilli</taxon>
        <taxon>Bacillales</taxon>
        <taxon>Paenibacillaceae</taxon>
        <taxon>Paenibacillus</taxon>
    </lineage>
</organism>
<evidence type="ECO:0000313" key="3">
    <source>
        <dbReference type="Proteomes" id="UP000293142"/>
    </source>
</evidence>
<keyword evidence="1" id="KW-0812">Transmembrane</keyword>
<name>A0A4Q9DW41_9BACL</name>
<proteinExistence type="predicted"/>
<keyword evidence="3" id="KW-1185">Reference proteome</keyword>
<dbReference type="RefSeq" id="WP_131012207.1">
    <property type="nucleotide sequence ID" value="NZ_SIRE01000004.1"/>
</dbReference>
<dbReference type="AlphaFoldDB" id="A0A4Q9DW41"/>
<comment type="caution">
    <text evidence="2">The sequence shown here is derived from an EMBL/GenBank/DDBJ whole genome shotgun (WGS) entry which is preliminary data.</text>
</comment>
<accession>A0A4Q9DW41</accession>
<reference evidence="2 3" key="1">
    <citation type="submission" date="2019-02" db="EMBL/GenBank/DDBJ databases">
        <title>Paenibacillus sp. nov., isolated from surface-sterilized tissue of Thalictrum simplex L.</title>
        <authorList>
            <person name="Tuo L."/>
        </authorList>
    </citation>
    <scope>NUCLEOTIDE SEQUENCE [LARGE SCALE GENOMIC DNA]</scope>
    <source>
        <strain evidence="2 3">N2SHLJ1</strain>
    </source>
</reference>
<keyword evidence="1" id="KW-0472">Membrane</keyword>